<sequence>MISVPKRHQSLKFQYAAAIESAASQVDVGAEAGPLGRVLYVSGSEACGRFATRHVRVVVSDAAVEVSSFDRL</sequence>
<organism evidence="3">
    <name type="scientific">Anisakis simplex</name>
    <name type="common">Herring worm</name>
    <dbReference type="NCBI Taxonomy" id="6269"/>
    <lineage>
        <taxon>Eukaryota</taxon>
        <taxon>Metazoa</taxon>
        <taxon>Ecdysozoa</taxon>
        <taxon>Nematoda</taxon>
        <taxon>Chromadorea</taxon>
        <taxon>Rhabditida</taxon>
        <taxon>Spirurina</taxon>
        <taxon>Ascaridomorpha</taxon>
        <taxon>Ascaridoidea</taxon>
        <taxon>Anisakidae</taxon>
        <taxon>Anisakis</taxon>
        <taxon>Anisakis simplex complex</taxon>
    </lineage>
</organism>
<reference evidence="3" key="1">
    <citation type="submission" date="2017-02" db="UniProtKB">
        <authorList>
            <consortium name="WormBaseParasite"/>
        </authorList>
    </citation>
    <scope>IDENTIFICATION</scope>
</reference>
<evidence type="ECO:0000313" key="2">
    <source>
        <dbReference type="Proteomes" id="UP000267096"/>
    </source>
</evidence>
<proteinExistence type="predicted"/>
<reference evidence="1 2" key="2">
    <citation type="submission" date="2018-11" db="EMBL/GenBank/DDBJ databases">
        <authorList>
            <consortium name="Pathogen Informatics"/>
        </authorList>
    </citation>
    <scope>NUCLEOTIDE SEQUENCE [LARGE SCALE GENOMIC DNA]</scope>
</reference>
<dbReference type="WBParaSite" id="ASIM_0000811801-mRNA-1">
    <property type="protein sequence ID" value="ASIM_0000811801-mRNA-1"/>
    <property type="gene ID" value="ASIM_0000811801"/>
</dbReference>
<evidence type="ECO:0000313" key="3">
    <source>
        <dbReference type="WBParaSite" id="ASIM_0000811801-mRNA-1"/>
    </source>
</evidence>
<name>A0A0M3JKE5_ANISI</name>
<gene>
    <name evidence="1" type="ORF">ASIM_LOCUS7880</name>
</gene>
<protein>
    <submittedName>
        <fullName evidence="3">KOW domain-containing protein</fullName>
    </submittedName>
</protein>
<evidence type="ECO:0000313" key="1">
    <source>
        <dbReference type="EMBL" id="VDK30269.1"/>
    </source>
</evidence>
<keyword evidence="2" id="KW-1185">Reference proteome</keyword>
<accession>A0A0M3JKE5</accession>
<dbReference type="Proteomes" id="UP000267096">
    <property type="component" value="Unassembled WGS sequence"/>
</dbReference>
<dbReference type="EMBL" id="UYRR01020009">
    <property type="protein sequence ID" value="VDK30269.1"/>
    <property type="molecule type" value="Genomic_DNA"/>
</dbReference>
<dbReference type="AlphaFoldDB" id="A0A0M3JKE5"/>